<evidence type="ECO:0000313" key="3">
    <source>
        <dbReference type="Proteomes" id="UP001460270"/>
    </source>
</evidence>
<feature type="compositionally biased region" description="Basic and acidic residues" evidence="1">
    <location>
        <begin position="93"/>
        <end position="125"/>
    </location>
</feature>
<gene>
    <name evidence="2" type="ORF">WMY93_031650</name>
</gene>
<reference evidence="3" key="1">
    <citation type="submission" date="2024-04" db="EMBL/GenBank/DDBJ databases">
        <title>Salinicola lusitanus LLJ914,a marine bacterium isolated from the Okinawa Trough.</title>
        <authorList>
            <person name="Li J."/>
        </authorList>
    </citation>
    <scope>NUCLEOTIDE SEQUENCE [LARGE SCALE GENOMIC DNA]</scope>
</reference>
<evidence type="ECO:0000256" key="1">
    <source>
        <dbReference type="SAM" id="MobiDB-lite"/>
    </source>
</evidence>
<keyword evidence="3" id="KW-1185">Reference proteome</keyword>
<proteinExistence type="predicted"/>
<feature type="region of interest" description="Disordered" evidence="1">
    <location>
        <begin position="59"/>
        <end position="125"/>
    </location>
</feature>
<dbReference type="Proteomes" id="UP001460270">
    <property type="component" value="Unassembled WGS sequence"/>
</dbReference>
<sequence>MGHHGHGLYGSPRTPALRVTTDTGSTVFLVFPGVSRCLSVPRGFARLHTGHTHLMSRCHGRYGSSRASRAAHRDLSPGNEQRSAASFLHQLRHVPEAEGGKQRHQQDSGDTARHEAQEEKTTETD</sequence>
<accession>A0AAW0MMB2</accession>
<comment type="caution">
    <text evidence="2">The sequence shown here is derived from an EMBL/GenBank/DDBJ whole genome shotgun (WGS) entry which is preliminary data.</text>
</comment>
<protein>
    <submittedName>
        <fullName evidence="2">Uncharacterized protein</fullName>
    </submittedName>
</protein>
<organism evidence="2 3">
    <name type="scientific">Mugilogobius chulae</name>
    <name type="common">yellowstripe goby</name>
    <dbReference type="NCBI Taxonomy" id="88201"/>
    <lineage>
        <taxon>Eukaryota</taxon>
        <taxon>Metazoa</taxon>
        <taxon>Chordata</taxon>
        <taxon>Craniata</taxon>
        <taxon>Vertebrata</taxon>
        <taxon>Euteleostomi</taxon>
        <taxon>Actinopterygii</taxon>
        <taxon>Neopterygii</taxon>
        <taxon>Teleostei</taxon>
        <taxon>Neoteleostei</taxon>
        <taxon>Acanthomorphata</taxon>
        <taxon>Gobiaria</taxon>
        <taxon>Gobiiformes</taxon>
        <taxon>Gobioidei</taxon>
        <taxon>Gobiidae</taxon>
        <taxon>Gobionellinae</taxon>
        <taxon>Mugilogobius</taxon>
    </lineage>
</organism>
<name>A0AAW0MMB2_9GOBI</name>
<dbReference type="EMBL" id="JBBPFD010000680">
    <property type="protein sequence ID" value="KAK7877638.1"/>
    <property type="molecule type" value="Genomic_DNA"/>
</dbReference>
<dbReference type="AlphaFoldDB" id="A0AAW0MMB2"/>
<evidence type="ECO:0000313" key="2">
    <source>
        <dbReference type="EMBL" id="KAK7877638.1"/>
    </source>
</evidence>